<dbReference type="OrthoDB" id="9758229at2"/>
<reference evidence="6 7" key="1">
    <citation type="submission" date="2018-10" db="EMBL/GenBank/DDBJ databases">
        <title>Transmission dynamics of multidrug resistant bacteria on intensive care unit surfaces.</title>
        <authorList>
            <person name="D'Souza A.W."/>
            <person name="Potter R.F."/>
            <person name="Wallace M."/>
            <person name="Shupe A."/>
            <person name="Patel S."/>
            <person name="Sun S."/>
            <person name="Gul D."/>
            <person name="Kwon J.H."/>
            <person name="Andleeb S."/>
            <person name="Burnham C.-A.D."/>
            <person name="Dantas G."/>
        </authorList>
    </citation>
    <scope>NUCLEOTIDE SEQUENCE [LARGE SCALE GENOMIC DNA]</scope>
    <source>
        <strain evidence="6 7">AS_373</strain>
    </source>
</reference>
<dbReference type="NCBIfam" id="TIGR03348">
    <property type="entry name" value="VI_IcmF"/>
    <property type="match status" value="1"/>
</dbReference>
<dbReference type="Pfam" id="PF14331">
    <property type="entry name" value="IcmF-related_N"/>
    <property type="match status" value="1"/>
</dbReference>
<evidence type="ECO:0000259" key="3">
    <source>
        <dbReference type="Pfam" id="PF06761"/>
    </source>
</evidence>
<dbReference type="Proteomes" id="UP000275331">
    <property type="component" value="Unassembled WGS sequence"/>
</dbReference>
<evidence type="ECO:0000313" key="7">
    <source>
        <dbReference type="Proteomes" id="UP000275331"/>
    </source>
</evidence>
<evidence type="ECO:0000256" key="1">
    <source>
        <dbReference type="SAM" id="Phobius"/>
    </source>
</evidence>
<dbReference type="SUPFAM" id="SSF52540">
    <property type="entry name" value="P-loop containing nucleoside triphosphate hydrolases"/>
    <property type="match status" value="1"/>
</dbReference>
<dbReference type="EMBL" id="RHXB01000009">
    <property type="protein sequence ID" value="RSE24755.1"/>
    <property type="molecule type" value="Genomic_DNA"/>
</dbReference>
<evidence type="ECO:0000259" key="5">
    <source>
        <dbReference type="Pfam" id="PF21070"/>
    </source>
</evidence>
<dbReference type="Pfam" id="PF21070">
    <property type="entry name" value="IcmF_helical"/>
    <property type="match status" value="1"/>
</dbReference>
<name>A0A3R9F2Q5_9ENTR</name>
<feature type="transmembrane region" description="Helical" evidence="1">
    <location>
        <begin position="24"/>
        <end position="45"/>
    </location>
</feature>
<keyword evidence="1" id="KW-0472">Membrane</keyword>
<feature type="domain" description="IcmF-related" evidence="3">
    <location>
        <begin position="508"/>
        <end position="819"/>
    </location>
</feature>
<protein>
    <submittedName>
        <fullName evidence="6">Type VI secretion system membrane subunit TssM</fullName>
    </submittedName>
</protein>
<dbReference type="AlphaFoldDB" id="A0A3R9F2Q5"/>
<feature type="transmembrane region" description="Helical" evidence="1">
    <location>
        <begin position="65"/>
        <end position="84"/>
    </location>
</feature>
<feature type="domain" description="Type VI secretion system IcmF C-terminal" evidence="2">
    <location>
        <begin position="1049"/>
        <end position="1155"/>
    </location>
</feature>
<organism evidence="6 7">
    <name type="scientific">Atlantibacter subterraneus</name>
    <dbReference type="NCBI Taxonomy" id="255519"/>
    <lineage>
        <taxon>Bacteria</taxon>
        <taxon>Pseudomonadati</taxon>
        <taxon>Pseudomonadota</taxon>
        <taxon>Gammaproteobacteria</taxon>
        <taxon>Enterobacterales</taxon>
        <taxon>Enterobacteriaceae</taxon>
        <taxon>Atlantibacter</taxon>
    </lineage>
</organism>
<dbReference type="InterPro" id="IPR025743">
    <property type="entry name" value="TssM1_N"/>
</dbReference>
<proteinExistence type="predicted"/>
<dbReference type="RefSeq" id="WP_125295159.1">
    <property type="nucleotide sequence ID" value="NZ_RHWZ01000015.1"/>
</dbReference>
<gene>
    <name evidence="6" type="primary">tssM</name>
    <name evidence="6" type="ORF">EGT71_13840</name>
</gene>
<dbReference type="InterPro" id="IPR053156">
    <property type="entry name" value="T6SS_TssM-like"/>
</dbReference>
<evidence type="ECO:0000259" key="4">
    <source>
        <dbReference type="Pfam" id="PF14331"/>
    </source>
</evidence>
<comment type="caution">
    <text evidence="6">The sequence shown here is derived from an EMBL/GenBank/DDBJ whole genome shotgun (WGS) entry which is preliminary data.</text>
</comment>
<feature type="transmembrane region" description="Helical" evidence="1">
    <location>
        <begin position="452"/>
        <end position="473"/>
    </location>
</feature>
<dbReference type="PANTHER" id="PTHR36153">
    <property type="entry name" value="INNER MEMBRANE PROTEIN-RELATED"/>
    <property type="match status" value="1"/>
</dbReference>
<evidence type="ECO:0000259" key="2">
    <source>
        <dbReference type="Pfam" id="PF06744"/>
    </source>
</evidence>
<sequence length="1176" mass="134730">MFRLPILRPFSILRSAIRPALPRFKVSAVWLLALAWIFLLVWIWWKGPAWTLYERRWLEPLANRWLATAVWGLIALVWLTSRVMKRLQQLEKQQKQQREEEKDPLTVEIHRQQQYLNHWLLRLRRHLDNHRYLWQLPWYMVIGSTGSGKSSLLREGFPSDVIYTPETLRGVEYRPLITPHVGNQAVIFDTDGVLTAPSGDDLLHRRLREHWLGWLTQTRARQPLNGLILTLDLPDLLTADKSRREALLQSLRQQLQEIRQSLHCRLPVYVVLTRLDLLTSFAALFHSRDKKDRDAILGVTFTRHAHESDDWRSELNSFWLAWGQQINLALADLMLAQGNSAQRSALFSFSRQMQGAGDIVASLLTALLDGENMDVMLRGVYLTSSLQRGQVDDIFTQSAARQYGLGNSSLAAWPLVETAPYFTRRLFPEVLLAEPNLAGENSVWLGSSRRRLTVFSACSAVAVVLLAGGWHHYYNKNWQSGVDVLKQARAFMDVPPPQGTDEYGNLQLPLLDPVRDATLAYGDYRDHGFLADMGLYQGARVGPYVEQTYIQLLEQRYLPALFNGLVRDLNNAPPESEEKLAVLRVMRMMEDKSGRNNELVKQYMARRWSDEFHGQRDIQTQLMSHLDYALVHTDWHAQRQTGDSDAISRWTPYDKPVVGAQHELSKLPIYQRVYQTLRTRALGVLPADLNLRDQVGPTFDKVFVSGDDEKLVIPQFLTRYGLQSYYVKQRDSLVELTALDSWVLNLTQSVAYSDADREEIQRHLTEQYISDYTATWRAGMDNLNVRDYEALPELTGALEQIISGDQPFQRALTALRDNTHALTLSGKLDDKEREAATGELDYRLLSRLGHEFAPENSVLEEQKDKSSTLQAVYQQLTDLHRYLLAIQNSPVPGKSALKAVQLRLDQNSSDPIFATRQMAKTLPAPLNRWVGKLADQAWHVVMVEAVHYMEVDWRDNVVKPFNEQLANNYPFNPRASQDASLDAFERFFKPDGTLDSFYRENLQLFLENDLTFGEDGKVLIREDIRQQLETAQKIRDIFFSQQNGLGAQFAVETVSLSGNKRRSVLNLDGQLVDYSQGRSYTAHLVWPNNMREGNESKLTLVSSNGSKSPRSLAFSGPWAQFRLFGAGQLTNVTRDTFDVRFNVDGGYMVYRVHVDTEDNPFSGGLFSQFRLPDTLY</sequence>
<accession>A0A3R9F2Q5</accession>
<dbReference type="InterPro" id="IPR027417">
    <property type="entry name" value="P-loop_NTPase"/>
</dbReference>
<dbReference type="InterPro" id="IPR048677">
    <property type="entry name" value="TssM1_hel"/>
</dbReference>
<dbReference type="CDD" id="cd00882">
    <property type="entry name" value="Ras_like_GTPase"/>
    <property type="match status" value="1"/>
</dbReference>
<dbReference type="PANTHER" id="PTHR36153:SF5">
    <property type="entry name" value="EXPORTED PROTEIN"/>
    <property type="match status" value="1"/>
</dbReference>
<feature type="domain" description="Type VI secretion system component TssM1 N-terminal" evidence="4">
    <location>
        <begin position="210"/>
        <end position="457"/>
    </location>
</feature>
<dbReference type="InterPro" id="IPR009612">
    <property type="entry name" value="IcmF-rel"/>
</dbReference>
<dbReference type="InterPro" id="IPR017731">
    <property type="entry name" value="TssM1-like"/>
</dbReference>
<keyword evidence="1" id="KW-0812">Transmembrane</keyword>
<dbReference type="Pfam" id="PF06744">
    <property type="entry name" value="IcmF_C"/>
    <property type="match status" value="1"/>
</dbReference>
<dbReference type="Gene3D" id="3.40.50.300">
    <property type="entry name" value="P-loop containing nucleotide triphosphate hydrolases"/>
    <property type="match status" value="1"/>
</dbReference>
<dbReference type="Pfam" id="PF06761">
    <property type="entry name" value="IcmF-related"/>
    <property type="match status" value="1"/>
</dbReference>
<feature type="domain" description="Type VI secretion system component TssM1 helical" evidence="5">
    <location>
        <begin position="949"/>
        <end position="1008"/>
    </location>
</feature>
<evidence type="ECO:0000313" key="6">
    <source>
        <dbReference type="EMBL" id="RSE24755.1"/>
    </source>
</evidence>
<dbReference type="InterPro" id="IPR010623">
    <property type="entry name" value="IcmF_C"/>
</dbReference>
<keyword evidence="1" id="KW-1133">Transmembrane helix</keyword>